<evidence type="ECO:0000313" key="2">
    <source>
        <dbReference type="Proteomes" id="UP000524404"/>
    </source>
</evidence>
<organism evidence="1 2">
    <name type="scientific">Arcicella rosea</name>
    <dbReference type="NCBI Taxonomy" id="502909"/>
    <lineage>
        <taxon>Bacteria</taxon>
        <taxon>Pseudomonadati</taxon>
        <taxon>Bacteroidota</taxon>
        <taxon>Cytophagia</taxon>
        <taxon>Cytophagales</taxon>
        <taxon>Flectobacillaceae</taxon>
        <taxon>Arcicella</taxon>
    </lineage>
</organism>
<evidence type="ECO:0008006" key="3">
    <source>
        <dbReference type="Google" id="ProtNLM"/>
    </source>
</evidence>
<sequence length="241" mass="27354">MKVTSYIGNKIARFPNGYVFSYNDFVQETSKTEAIIKALNRMANAGKIEKLSKGRYYKPEATVFGNLQPAQYQIVKDLLEEDGKIIGYLTGFSIYNQLGLTTQVSNIIQIGRNDVRPMFKRERYTISFLRQKNIITKSNIPLLQILDAIRYIKKIPDASAKESIKRLLCIVKDLSDTDKKNMVNLALKYPPATKSLLGAMLEEVGDFALIEPLRKTLNPITSYKLYGVDKVLSTTAKWNIK</sequence>
<comment type="caution">
    <text evidence="1">The sequence shown here is derived from an EMBL/GenBank/DDBJ whole genome shotgun (WGS) entry which is preliminary data.</text>
</comment>
<dbReference type="InterPro" id="IPR045738">
    <property type="entry name" value="DUF6088"/>
</dbReference>
<dbReference type="Proteomes" id="UP000524404">
    <property type="component" value="Unassembled WGS sequence"/>
</dbReference>
<reference evidence="1 2" key="1">
    <citation type="submission" date="2020-08" db="EMBL/GenBank/DDBJ databases">
        <title>Functional genomics of gut bacteria from endangered species of beetles.</title>
        <authorList>
            <person name="Carlos-Shanley C."/>
        </authorList>
    </citation>
    <scope>NUCLEOTIDE SEQUENCE [LARGE SCALE GENOMIC DNA]</scope>
    <source>
        <strain evidence="1 2">S00070</strain>
    </source>
</reference>
<protein>
    <recommendedName>
        <fullName evidence="3">Transcriptional regulator, AbiEi antitoxin, Type IV TA system</fullName>
    </recommendedName>
</protein>
<gene>
    <name evidence="1" type="ORF">HNP25_000074</name>
</gene>
<dbReference type="EMBL" id="JACHKT010000001">
    <property type="protein sequence ID" value="MBB6001435.1"/>
    <property type="molecule type" value="Genomic_DNA"/>
</dbReference>
<evidence type="ECO:0000313" key="1">
    <source>
        <dbReference type="EMBL" id="MBB6001435.1"/>
    </source>
</evidence>
<dbReference type="Pfam" id="PF19570">
    <property type="entry name" value="DUF6088"/>
    <property type="match status" value="1"/>
</dbReference>
<dbReference type="AlphaFoldDB" id="A0A841EE68"/>
<keyword evidence="2" id="KW-1185">Reference proteome</keyword>
<dbReference type="RefSeq" id="WP_184128405.1">
    <property type="nucleotide sequence ID" value="NZ_JACHKT010000001.1"/>
</dbReference>
<name>A0A841EE68_9BACT</name>
<proteinExistence type="predicted"/>
<accession>A0A841EE68</accession>